<dbReference type="CDD" id="cd04301">
    <property type="entry name" value="NAT_SF"/>
    <property type="match status" value="1"/>
</dbReference>
<dbReference type="EMBL" id="SUYC01000002">
    <property type="protein sequence ID" value="MBE6269774.1"/>
    <property type="molecule type" value="Genomic_DNA"/>
</dbReference>
<sequence length="361" mass="41382">MTLRPFNINDAPTILSWCKDKHAFRLWSADRYKEFPPKPEDMAAQYAAENVFPFTAVDDEGNIVGHIMLRYPEPSKTVIRLGFVIIDDQLRGKGYGKQMLQLAILKAKQDFGAQKITLGVFDNNPSAIHCYESVGFIVTDTDTYAIDGEEWTEKEMEFKPMQAVLYIHGKGGSATESEHYQLLFPDSDVIGLDYHTFTPWETEKEIREAVANLKTRYKNIILIANSIGAFFSMNAGIEDMILQAYFISPIVDMVQLITNMMTWTNVTELELKSAGFIHTEFGEDLSWDYLCYVRSHPVSWYVPTHILYGSSDQLTSIDTISNFSNEHHASLTIKDGGEHWFHTKEQLQFLDNWMITKQKKK</sequence>
<dbReference type="PANTHER" id="PTHR43415">
    <property type="entry name" value="SPERMIDINE N(1)-ACETYLTRANSFERASE"/>
    <property type="match status" value="1"/>
</dbReference>
<dbReference type="InterPro" id="IPR016181">
    <property type="entry name" value="Acyl_CoA_acyltransferase"/>
</dbReference>
<dbReference type="Proteomes" id="UP000806522">
    <property type="component" value="Unassembled WGS sequence"/>
</dbReference>
<dbReference type="PROSITE" id="PS51186">
    <property type="entry name" value="GNAT"/>
    <property type="match status" value="1"/>
</dbReference>
<dbReference type="InterPro" id="IPR029058">
    <property type="entry name" value="AB_hydrolase_fold"/>
</dbReference>
<organism evidence="2 3">
    <name type="scientific">Xylanibacter ruminicola</name>
    <name type="common">Prevotella ruminicola</name>
    <dbReference type="NCBI Taxonomy" id="839"/>
    <lineage>
        <taxon>Bacteria</taxon>
        <taxon>Pseudomonadati</taxon>
        <taxon>Bacteroidota</taxon>
        <taxon>Bacteroidia</taxon>
        <taxon>Bacteroidales</taxon>
        <taxon>Prevotellaceae</taxon>
        <taxon>Xylanibacter</taxon>
    </lineage>
</organism>
<dbReference type="GO" id="GO:0016747">
    <property type="term" value="F:acyltransferase activity, transferring groups other than amino-acyl groups"/>
    <property type="evidence" value="ECO:0007669"/>
    <property type="project" value="InterPro"/>
</dbReference>
<dbReference type="PANTHER" id="PTHR43415:SF5">
    <property type="entry name" value="ACETYLTRANSFERASE"/>
    <property type="match status" value="1"/>
</dbReference>
<evidence type="ECO:0000313" key="2">
    <source>
        <dbReference type="EMBL" id="MBE6269774.1"/>
    </source>
</evidence>
<accession>A0A9D5NZ42</accession>
<dbReference type="InterPro" id="IPR000182">
    <property type="entry name" value="GNAT_dom"/>
</dbReference>
<protein>
    <submittedName>
        <fullName evidence="2">GNAT family N-acetyltransferase</fullName>
    </submittedName>
</protein>
<dbReference type="AlphaFoldDB" id="A0A9D5NZ42"/>
<feature type="domain" description="N-acetyltransferase" evidence="1">
    <location>
        <begin position="1"/>
        <end position="157"/>
    </location>
</feature>
<evidence type="ECO:0000259" key="1">
    <source>
        <dbReference type="PROSITE" id="PS51186"/>
    </source>
</evidence>
<proteinExistence type="predicted"/>
<name>A0A9D5NZ42_XYLRU</name>
<dbReference type="Gene3D" id="3.40.630.30">
    <property type="match status" value="1"/>
</dbReference>
<gene>
    <name evidence="2" type="ORF">E7101_02340</name>
</gene>
<comment type="caution">
    <text evidence="2">The sequence shown here is derived from an EMBL/GenBank/DDBJ whole genome shotgun (WGS) entry which is preliminary data.</text>
</comment>
<dbReference type="SUPFAM" id="SSF55729">
    <property type="entry name" value="Acyl-CoA N-acyltransferases (Nat)"/>
    <property type="match status" value="1"/>
</dbReference>
<dbReference type="Gene3D" id="3.40.50.1820">
    <property type="entry name" value="alpha/beta hydrolase"/>
    <property type="match status" value="1"/>
</dbReference>
<reference evidence="2" key="1">
    <citation type="submission" date="2019-04" db="EMBL/GenBank/DDBJ databases">
        <title>Evolution of Biomass-Degrading Anaerobic Consortia Revealed by Metagenomics.</title>
        <authorList>
            <person name="Peng X."/>
        </authorList>
    </citation>
    <scope>NUCLEOTIDE SEQUENCE</scope>
    <source>
        <strain evidence="2">SIG140</strain>
    </source>
</reference>
<evidence type="ECO:0000313" key="3">
    <source>
        <dbReference type="Proteomes" id="UP000806522"/>
    </source>
</evidence>
<dbReference type="Pfam" id="PF00583">
    <property type="entry name" value="Acetyltransf_1"/>
    <property type="match status" value="1"/>
</dbReference>
<dbReference type="SUPFAM" id="SSF53474">
    <property type="entry name" value="alpha/beta-Hydrolases"/>
    <property type="match status" value="1"/>
</dbReference>